<dbReference type="SUPFAM" id="SSF48113">
    <property type="entry name" value="Heme-dependent peroxidases"/>
    <property type="match status" value="1"/>
</dbReference>
<feature type="domain" description="Plant heme peroxidase family profile" evidence="13">
    <location>
        <begin position="63"/>
        <end position="174"/>
    </location>
</feature>
<dbReference type="InterPro" id="IPR000823">
    <property type="entry name" value="Peroxidase_pln"/>
</dbReference>
<dbReference type="EC" id="1.11.1.7" evidence="3"/>
<sequence>MGPYFAITHVKSLAPKKLSSYTISSVQWSLDSLNGGNAAALATVAVAAATDITNKRKKYKIKLLSTNYYQKSCPKFEQILQDTTTNKQISSPTTAAAAAATLSLFFHDCFIRGCDASVLISSTHFNKAERDADINLSLPDDGFDVVVRAKTALELACPGVVSCADIIAVAARKD</sequence>
<gene>
    <name evidence="14" type="ORF">Adt_21616</name>
</gene>
<organism evidence="14 15">
    <name type="scientific">Abeliophyllum distichum</name>
    <dbReference type="NCBI Taxonomy" id="126358"/>
    <lineage>
        <taxon>Eukaryota</taxon>
        <taxon>Viridiplantae</taxon>
        <taxon>Streptophyta</taxon>
        <taxon>Embryophyta</taxon>
        <taxon>Tracheophyta</taxon>
        <taxon>Spermatophyta</taxon>
        <taxon>Magnoliopsida</taxon>
        <taxon>eudicotyledons</taxon>
        <taxon>Gunneridae</taxon>
        <taxon>Pentapetalae</taxon>
        <taxon>asterids</taxon>
        <taxon>lamiids</taxon>
        <taxon>Lamiales</taxon>
        <taxon>Oleaceae</taxon>
        <taxon>Forsythieae</taxon>
        <taxon>Abeliophyllum</taxon>
    </lineage>
</organism>
<keyword evidence="4 14" id="KW-0575">Peroxidase</keyword>
<feature type="disulfide bond" evidence="11">
    <location>
        <begin position="109"/>
        <end position="114"/>
    </location>
</feature>
<dbReference type="PROSITE" id="PS50873">
    <property type="entry name" value="PEROXIDASE_4"/>
    <property type="match status" value="1"/>
</dbReference>
<keyword evidence="10" id="KW-0106">Calcium</keyword>
<accession>A0ABD1SZU9</accession>
<evidence type="ECO:0000256" key="12">
    <source>
        <dbReference type="RuleBase" id="RU004241"/>
    </source>
</evidence>
<evidence type="ECO:0000256" key="2">
    <source>
        <dbReference type="ARBA" id="ARBA00001970"/>
    </source>
</evidence>
<feature type="active site" description="Proton acceptor" evidence="9">
    <location>
        <position position="107"/>
    </location>
</feature>
<dbReference type="Gene3D" id="1.10.520.10">
    <property type="match status" value="1"/>
</dbReference>
<comment type="cofactor">
    <cofactor evidence="2">
        <name>heme b</name>
        <dbReference type="ChEBI" id="CHEBI:60344"/>
    </cofactor>
</comment>
<dbReference type="PRINTS" id="PR00458">
    <property type="entry name" value="PEROXIDASE"/>
</dbReference>
<evidence type="ECO:0000256" key="5">
    <source>
        <dbReference type="ARBA" id="ARBA00022617"/>
    </source>
</evidence>
<keyword evidence="15" id="KW-1185">Reference proteome</keyword>
<dbReference type="GO" id="GO:0140825">
    <property type="term" value="F:lactoperoxidase activity"/>
    <property type="evidence" value="ECO:0007669"/>
    <property type="project" value="UniProtKB-EC"/>
</dbReference>
<evidence type="ECO:0000256" key="6">
    <source>
        <dbReference type="ARBA" id="ARBA00022723"/>
    </source>
</evidence>
<feature type="disulfide bond" evidence="11">
    <location>
        <begin position="73"/>
        <end position="157"/>
    </location>
</feature>
<dbReference type="InterPro" id="IPR002016">
    <property type="entry name" value="Haem_peroxidase"/>
</dbReference>
<dbReference type="Proteomes" id="UP001604336">
    <property type="component" value="Unassembled WGS sequence"/>
</dbReference>
<evidence type="ECO:0000256" key="8">
    <source>
        <dbReference type="ARBA" id="ARBA00023004"/>
    </source>
</evidence>
<reference evidence="15" key="1">
    <citation type="submission" date="2024-07" db="EMBL/GenBank/DDBJ databases">
        <title>Two chromosome-level genome assemblies of Korean endemic species Abeliophyllum distichum and Forsythia ovata (Oleaceae).</title>
        <authorList>
            <person name="Jang H."/>
        </authorList>
    </citation>
    <scope>NUCLEOTIDE SEQUENCE [LARGE SCALE GENOMIC DNA]</scope>
</reference>
<evidence type="ECO:0000256" key="11">
    <source>
        <dbReference type="PIRSR" id="PIRSR600823-5"/>
    </source>
</evidence>
<comment type="catalytic activity">
    <reaction evidence="1">
        <text>2 a phenolic donor + H2O2 = 2 a phenolic radical donor + 2 H2O</text>
        <dbReference type="Rhea" id="RHEA:56136"/>
        <dbReference type="ChEBI" id="CHEBI:15377"/>
        <dbReference type="ChEBI" id="CHEBI:16240"/>
        <dbReference type="ChEBI" id="CHEBI:139520"/>
        <dbReference type="ChEBI" id="CHEBI:139521"/>
        <dbReference type="EC" id="1.11.1.7"/>
    </reaction>
</comment>
<feature type="binding site" evidence="10">
    <location>
        <position position="113"/>
    </location>
    <ligand>
        <name>Ca(2+)</name>
        <dbReference type="ChEBI" id="CHEBI:29108"/>
        <label>1</label>
    </ligand>
</feature>
<comment type="caution">
    <text evidence="14">The sequence shown here is derived from an EMBL/GenBank/DDBJ whole genome shotgun (WGS) entry which is preliminary data.</text>
</comment>
<dbReference type="Pfam" id="PF00141">
    <property type="entry name" value="peroxidase"/>
    <property type="match status" value="1"/>
</dbReference>
<evidence type="ECO:0000256" key="9">
    <source>
        <dbReference type="PIRSR" id="PIRSR600823-1"/>
    </source>
</evidence>
<evidence type="ECO:0000259" key="13">
    <source>
        <dbReference type="PROSITE" id="PS50873"/>
    </source>
</evidence>
<evidence type="ECO:0000256" key="7">
    <source>
        <dbReference type="ARBA" id="ARBA00023002"/>
    </source>
</evidence>
<proteinExistence type="inferred from homology"/>
<evidence type="ECO:0000313" key="15">
    <source>
        <dbReference type="Proteomes" id="UP001604336"/>
    </source>
</evidence>
<feature type="binding site" evidence="10">
    <location>
        <position position="129"/>
    </location>
    <ligand>
        <name>Ca(2+)</name>
        <dbReference type="ChEBI" id="CHEBI:29108"/>
        <label>1</label>
    </ligand>
</feature>
<comment type="cofactor">
    <cofactor evidence="10">
        <name>Ca(2+)</name>
        <dbReference type="ChEBI" id="CHEBI:29108"/>
    </cofactor>
    <text evidence="10">Binds 2 calcium ions per subunit.</text>
</comment>
<evidence type="ECO:0000256" key="3">
    <source>
        <dbReference type="ARBA" id="ARBA00012313"/>
    </source>
</evidence>
<evidence type="ECO:0000256" key="1">
    <source>
        <dbReference type="ARBA" id="ARBA00000189"/>
    </source>
</evidence>
<keyword evidence="6 10" id="KW-0479">Metal-binding</keyword>
<protein>
    <recommendedName>
        <fullName evidence="3">peroxidase</fullName>
        <ecNumber evidence="3">1.11.1.7</ecNumber>
    </recommendedName>
</protein>
<keyword evidence="7" id="KW-0560">Oxidoreductase</keyword>
<keyword evidence="5" id="KW-0349">Heme</keyword>
<comment type="similarity">
    <text evidence="12">Belongs to the peroxidase family.</text>
</comment>
<dbReference type="AlphaFoldDB" id="A0ABD1SZU9"/>
<dbReference type="PRINTS" id="PR00461">
    <property type="entry name" value="PLPEROXIDASE"/>
</dbReference>
<keyword evidence="8" id="KW-0408">Iron</keyword>
<dbReference type="GO" id="GO:0046872">
    <property type="term" value="F:metal ion binding"/>
    <property type="evidence" value="ECO:0007669"/>
    <property type="project" value="UniProtKB-KW"/>
</dbReference>
<feature type="binding site" evidence="10">
    <location>
        <position position="117"/>
    </location>
    <ligand>
        <name>Ca(2+)</name>
        <dbReference type="ChEBI" id="CHEBI:29108"/>
        <label>1</label>
    </ligand>
</feature>
<name>A0ABD1SZU9_9LAMI</name>
<evidence type="ECO:0000313" key="14">
    <source>
        <dbReference type="EMBL" id="KAL2505995.1"/>
    </source>
</evidence>
<evidence type="ECO:0000256" key="4">
    <source>
        <dbReference type="ARBA" id="ARBA00022559"/>
    </source>
</evidence>
<dbReference type="PANTHER" id="PTHR31517">
    <property type="match status" value="1"/>
</dbReference>
<evidence type="ECO:0000256" key="10">
    <source>
        <dbReference type="PIRSR" id="PIRSR600823-3"/>
    </source>
</evidence>
<feature type="binding site" evidence="10">
    <location>
        <position position="115"/>
    </location>
    <ligand>
        <name>Ca(2+)</name>
        <dbReference type="ChEBI" id="CHEBI:29108"/>
        <label>1</label>
    </ligand>
</feature>
<dbReference type="InterPro" id="IPR010255">
    <property type="entry name" value="Haem_peroxidase_sf"/>
</dbReference>
<dbReference type="EMBL" id="JBFOLK010000006">
    <property type="protein sequence ID" value="KAL2505995.1"/>
    <property type="molecule type" value="Genomic_DNA"/>
</dbReference>
<keyword evidence="11" id="KW-1015">Disulfide bond</keyword>
<dbReference type="PANTHER" id="PTHR31517:SF11">
    <property type="entry name" value="PEROXIDASE 31"/>
    <property type="match status" value="1"/>
</dbReference>
<feature type="binding site" evidence="10">
    <location>
        <position position="108"/>
    </location>
    <ligand>
        <name>Ca(2+)</name>
        <dbReference type="ChEBI" id="CHEBI:29108"/>
        <label>1</label>
    </ligand>
</feature>